<proteinExistence type="predicted"/>
<reference evidence="2" key="1">
    <citation type="journal article" date="2024" name="Front. Bioeng. Biotechnol.">
        <title>Genome-scale model development and genomic sequencing of the oleaginous clade Lipomyces.</title>
        <authorList>
            <person name="Czajka J.J."/>
            <person name="Han Y."/>
            <person name="Kim J."/>
            <person name="Mondo S.J."/>
            <person name="Hofstad B.A."/>
            <person name="Robles A."/>
            <person name="Haridas S."/>
            <person name="Riley R."/>
            <person name="LaButti K."/>
            <person name="Pangilinan J."/>
            <person name="Andreopoulos W."/>
            <person name="Lipzen A."/>
            <person name="Yan J."/>
            <person name="Wang M."/>
            <person name="Ng V."/>
            <person name="Grigoriev I.V."/>
            <person name="Spatafora J.W."/>
            <person name="Magnuson J.K."/>
            <person name="Baker S.E."/>
            <person name="Pomraning K.R."/>
        </authorList>
    </citation>
    <scope>NUCLEOTIDE SEQUENCE [LARGE SCALE GENOMIC DNA]</scope>
    <source>
        <strain evidence="2">CBS 7786</strain>
    </source>
</reference>
<gene>
    <name evidence="1" type="ORF">V1525DRAFT_334776</name>
</gene>
<dbReference type="Proteomes" id="UP001433508">
    <property type="component" value="Unassembled WGS sequence"/>
</dbReference>
<protein>
    <submittedName>
        <fullName evidence="1">Uncharacterized protein</fullName>
    </submittedName>
</protein>
<comment type="caution">
    <text evidence="1">The sequence shown here is derived from an EMBL/GenBank/DDBJ whole genome shotgun (WGS) entry which is preliminary data.</text>
</comment>
<dbReference type="EMBL" id="MU971335">
    <property type="protein sequence ID" value="KAK9241448.1"/>
    <property type="molecule type" value="Genomic_DNA"/>
</dbReference>
<sequence length="605" mass="68593">MTFAIPEAPTTSEQASRYLRSKTESIGPLIAVAQGLIEERYANLHFPRKEVFLMDWWFDRAEIGMKNGDYWSIFKKIWTSLDTDSQRQIYHRHKFLDTVKSTLEWMAGEVSNDCDKALTLAFLSSIFNSVDCVEHANIWLRCTTEVMMSILTNYLKIVSVIPEAAVESWYRSIFTIYENALYGVSNFKKISQSFSTEGLLAALTVLKEIDSQTKLHEKLSDIVRDLVFSPSVIKDNEVQPFKNLLDGLSQIADIQQDGKFVAHVLSLGLSKFGKTKQQALMPKMCEEFLKFAPQTAQYVLEQAKEYDITISSETMTNTIHLEKPTDWNLATMVLDIDADAVFPLVEGLMDGHLRNAGKSPAIVCFAVRLVEEYTKVRNLQQFIKIWRKTLADGVPETSVLVSEDILRAVATQISQNWTIHQLNSIWGEIIPSDEAGSLIEGDLLPLIAITIGASLFQDTLPDALTLRAEQLYSLLDHDALQGSYLTWRLKYLILSMHKSVVKSVIKTSFVEPSAIAAAIKSVVNPGRKVHDRRILYFNVQLLFRIAEFKPWSGVGQVAEWLLDIMDKKAFSSWDQEIAHIGKNNLPIAFAYCIIDRWLVLVEYVN</sequence>
<evidence type="ECO:0000313" key="1">
    <source>
        <dbReference type="EMBL" id="KAK9241448.1"/>
    </source>
</evidence>
<name>A0ACC3TBZ0_LIPKO</name>
<accession>A0ACC3TBZ0</accession>
<evidence type="ECO:0000313" key="2">
    <source>
        <dbReference type="Proteomes" id="UP001433508"/>
    </source>
</evidence>
<keyword evidence="2" id="KW-1185">Reference proteome</keyword>
<organism evidence="1 2">
    <name type="scientific">Lipomyces kononenkoae</name>
    <name type="common">Yeast</name>
    <dbReference type="NCBI Taxonomy" id="34357"/>
    <lineage>
        <taxon>Eukaryota</taxon>
        <taxon>Fungi</taxon>
        <taxon>Dikarya</taxon>
        <taxon>Ascomycota</taxon>
        <taxon>Saccharomycotina</taxon>
        <taxon>Lipomycetes</taxon>
        <taxon>Lipomycetales</taxon>
        <taxon>Lipomycetaceae</taxon>
        <taxon>Lipomyces</taxon>
    </lineage>
</organism>